<dbReference type="InterPro" id="IPR001453">
    <property type="entry name" value="MoaB/Mog_dom"/>
</dbReference>
<evidence type="ECO:0000313" key="9">
    <source>
        <dbReference type="Proteomes" id="UP001267638"/>
    </source>
</evidence>
<dbReference type="InterPro" id="IPR036135">
    <property type="entry name" value="MoeA_linker/N_sf"/>
</dbReference>
<keyword evidence="6 8" id="KW-0808">Transferase</keyword>
<dbReference type="EC" id="2.10.1.1" evidence="6"/>
<keyword evidence="6" id="KW-0479">Metal-binding</keyword>
<evidence type="ECO:0000256" key="3">
    <source>
        <dbReference type="ARBA" id="ARBA00010763"/>
    </source>
</evidence>
<evidence type="ECO:0000256" key="1">
    <source>
        <dbReference type="ARBA" id="ARBA00002901"/>
    </source>
</evidence>
<dbReference type="InterPro" id="IPR005110">
    <property type="entry name" value="MoeA_linker/N"/>
</dbReference>
<dbReference type="SUPFAM" id="SSF53218">
    <property type="entry name" value="Molybdenum cofactor biosynthesis proteins"/>
    <property type="match status" value="1"/>
</dbReference>
<dbReference type="InterPro" id="IPR036688">
    <property type="entry name" value="MoeA_C_domain_IV_sf"/>
</dbReference>
<dbReference type="Gene3D" id="2.40.340.10">
    <property type="entry name" value="MoeA, C-terminal, domain IV"/>
    <property type="match status" value="1"/>
</dbReference>
<comment type="cofactor">
    <cofactor evidence="6">
        <name>Mg(2+)</name>
        <dbReference type="ChEBI" id="CHEBI:18420"/>
    </cofactor>
</comment>
<dbReference type="Gene3D" id="2.170.190.11">
    <property type="entry name" value="Molybdopterin biosynthesis moea protein, domain 3"/>
    <property type="match status" value="1"/>
</dbReference>
<dbReference type="InterPro" id="IPR008284">
    <property type="entry name" value="MoCF_biosynth_CS"/>
</dbReference>
<protein>
    <recommendedName>
        <fullName evidence="6">Molybdopterin molybdenumtransferase</fullName>
        <ecNumber evidence="6">2.10.1.1</ecNumber>
    </recommendedName>
</protein>
<comment type="pathway">
    <text evidence="2 6">Cofactor biosynthesis; molybdopterin biosynthesis.</text>
</comment>
<comment type="similarity">
    <text evidence="3 6">Belongs to the MoeA family.</text>
</comment>
<organism evidence="8 9">
    <name type="scientific">Sphingobium xenophagum</name>
    <dbReference type="NCBI Taxonomy" id="121428"/>
    <lineage>
        <taxon>Bacteria</taxon>
        <taxon>Pseudomonadati</taxon>
        <taxon>Pseudomonadota</taxon>
        <taxon>Alphaproteobacteria</taxon>
        <taxon>Sphingomonadales</taxon>
        <taxon>Sphingomonadaceae</taxon>
        <taxon>Sphingobium</taxon>
    </lineage>
</organism>
<dbReference type="Pfam" id="PF03453">
    <property type="entry name" value="MoeA_N"/>
    <property type="match status" value="1"/>
</dbReference>
<keyword evidence="6" id="KW-0500">Molybdenum</keyword>
<dbReference type="InterPro" id="IPR038987">
    <property type="entry name" value="MoeA-like"/>
</dbReference>
<comment type="catalytic activity">
    <reaction evidence="5">
        <text>adenylyl-molybdopterin + molybdate = Mo-molybdopterin + AMP + H(+)</text>
        <dbReference type="Rhea" id="RHEA:35047"/>
        <dbReference type="ChEBI" id="CHEBI:15378"/>
        <dbReference type="ChEBI" id="CHEBI:36264"/>
        <dbReference type="ChEBI" id="CHEBI:62727"/>
        <dbReference type="ChEBI" id="CHEBI:71302"/>
        <dbReference type="ChEBI" id="CHEBI:456215"/>
        <dbReference type="EC" id="2.10.1.1"/>
    </reaction>
</comment>
<proteinExistence type="inferred from homology"/>
<name>A0ABU1X3K5_SPHXE</name>
<dbReference type="Proteomes" id="UP001267638">
    <property type="component" value="Unassembled WGS sequence"/>
</dbReference>
<dbReference type="CDD" id="cd00887">
    <property type="entry name" value="MoeA"/>
    <property type="match status" value="1"/>
</dbReference>
<dbReference type="GO" id="GO:0061599">
    <property type="term" value="F:molybdopterin molybdotransferase activity"/>
    <property type="evidence" value="ECO:0007669"/>
    <property type="project" value="UniProtKB-EC"/>
</dbReference>
<evidence type="ECO:0000313" key="8">
    <source>
        <dbReference type="EMBL" id="MDR7155722.1"/>
    </source>
</evidence>
<dbReference type="SMART" id="SM00852">
    <property type="entry name" value="MoCF_biosynth"/>
    <property type="match status" value="1"/>
</dbReference>
<accession>A0ABU1X3K5</accession>
<dbReference type="Pfam" id="PF00994">
    <property type="entry name" value="MoCF_biosynth"/>
    <property type="match status" value="1"/>
</dbReference>
<dbReference type="Gene3D" id="3.90.105.10">
    <property type="entry name" value="Molybdopterin biosynthesis moea protein, domain 2"/>
    <property type="match status" value="1"/>
</dbReference>
<reference evidence="8 9" key="1">
    <citation type="submission" date="2023-07" db="EMBL/GenBank/DDBJ databases">
        <title>Sorghum-associated microbial communities from plants grown in Nebraska, USA.</title>
        <authorList>
            <person name="Schachtman D."/>
        </authorList>
    </citation>
    <scope>NUCLEOTIDE SEQUENCE [LARGE SCALE GENOMIC DNA]</scope>
    <source>
        <strain evidence="8 9">4256</strain>
    </source>
</reference>
<evidence type="ECO:0000256" key="2">
    <source>
        <dbReference type="ARBA" id="ARBA00005046"/>
    </source>
</evidence>
<dbReference type="PANTHER" id="PTHR10192:SF5">
    <property type="entry name" value="GEPHYRIN"/>
    <property type="match status" value="1"/>
</dbReference>
<keyword evidence="6" id="KW-0460">Magnesium</keyword>
<evidence type="ECO:0000259" key="7">
    <source>
        <dbReference type="SMART" id="SM00852"/>
    </source>
</evidence>
<dbReference type="PROSITE" id="PS01079">
    <property type="entry name" value="MOCF_BIOSYNTHESIS_2"/>
    <property type="match status" value="1"/>
</dbReference>
<dbReference type="Gene3D" id="3.40.980.10">
    <property type="entry name" value="MoaB/Mog-like domain"/>
    <property type="match status" value="1"/>
</dbReference>
<gene>
    <name evidence="8" type="ORF">J2W40_002558</name>
</gene>
<dbReference type="NCBIfam" id="TIGR00177">
    <property type="entry name" value="molyb_syn"/>
    <property type="match status" value="1"/>
</dbReference>
<evidence type="ECO:0000256" key="6">
    <source>
        <dbReference type="RuleBase" id="RU365090"/>
    </source>
</evidence>
<keyword evidence="9" id="KW-1185">Reference proteome</keyword>
<dbReference type="InterPro" id="IPR036425">
    <property type="entry name" value="MoaB/Mog-like_dom_sf"/>
</dbReference>
<sequence>MIGDMVRPGAPERIAVQEAINRFTAEPVLAARDWPPFDMSAMDGYAIGEETLGEADQGMLWIGAPQYAGAPAQQLAPGEARPIATGAAVPANASAILVRERATIVRHHLQRPEALVAGANIRRQGEDARAGDKLLEPGRCISPALIGALCAYGVVSMQVCRRPRVAILALGDELKSVGNTLDTSIVDSNGPMISALLGNAGCDVTLLGSIRDEEFAIASAFEQLLRSQFEFIVTTGGASVGDRDLLRPAVERVGGDVQFHGVHMRPGKPVLFATHPDGATFFGLPGNPVAALVGARFFVMRAIRARLGLDAERPTRTFDEIPEAGPTRILKAMTREGSTDDCVEILPAQQSHMLRPLLSANAWVIRGGEEPSTLFPLFDTLNEH</sequence>
<dbReference type="EMBL" id="JAVDWV010000011">
    <property type="protein sequence ID" value="MDR7155722.1"/>
    <property type="molecule type" value="Genomic_DNA"/>
</dbReference>
<dbReference type="PANTHER" id="PTHR10192">
    <property type="entry name" value="MOLYBDOPTERIN BIOSYNTHESIS PROTEIN"/>
    <property type="match status" value="1"/>
</dbReference>
<evidence type="ECO:0000256" key="4">
    <source>
        <dbReference type="ARBA" id="ARBA00023150"/>
    </source>
</evidence>
<evidence type="ECO:0000256" key="5">
    <source>
        <dbReference type="ARBA" id="ARBA00047317"/>
    </source>
</evidence>
<keyword evidence="4 6" id="KW-0501">Molybdenum cofactor biosynthesis</keyword>
<comment type="caution">
    <text evidence="8">The sequence shown here is derived from an EMBL/GenBank/DDBJ whole genome shotgun (WGS) entry which is preliminary data.</text>
</comment>
<comment type="function">
    <text evidence="1 6">Catalyzes the insertion of molybdate into adenylated molybdopterin with the concomitant release of AMP.</text>
</comment>
<dbReference type="SUPFAM" id="SSF63882">
    <property type="entry name" value="MoeA N-terminal region -like"/>
    <property type="match status" value="1"/>
</dbReference>
<feature type="domain" description="MoaB/Mog" evidence="7">
    <location>
        <begin position="166"/>
        <end position="305"/>
    </location>
</feature>